<dbReference type="SUPFAM" id="SSF64484">
    <property type="entry name" value="beta and beta-prime subunits of DNA dependent RNA-polymerase"/>
    <property type="match status" value="1"/>
</dbReference>
<dbReference type="GO" id="GO:0000428">
    <property type="term" value="C:DNA-directed RNA polymerase complex"/>
    <property type="evidence" value="ECO:0007669"/>
    <property type="project" value="UniProtKB-KW"/>
</dbReference>
<dbReference type="Proteomes" id="UP000724148">
    <property type="component" value="Unassembled WGS sequence"/>
</dbReference>
<reference evidence="1" key="1">
    <citation type="submission" date="2020-07" db="EMBL/GenBank/DDBJ databases">
        <title>Huge and variable diversity of episymbiotic CPR bacteria and DPANN archaea in groundwater ecosystems.</title>
        <authorList>
            <person name="He C.Y."/>
            <person name="Keren R."/>
            <person name="Whittaker M."/>
            <person name="Farag I.F."/>
            <person name="Doudna J."/>
            <person name="Cate J.H.D."/>
            <person name="Banfield J.F."/>
        </authorList>
    </citation>
    <scope>NUCLEOTIDE SEQUENCE</scope>
    <source>
        <strain evidence="1">NC_groundwater_193_Ag_S-0.1um_51_7</strain>
    </source>
</reference>
<comment type="caution">
    <text evidence="1">The sequence shown here is derived from an EMBL/GenBank/DDBJ whole genome shotgun (WGS) entry which is preliminary data.</text>
</comment>
<name>A0A931SD14_9BACT</name>
<gene>
    <name evidence="1" type="ORF">HYT40_00600</name>
</gene>
<evidence type="ECO:0000313" key="2">
    <source>
        <dbReference type="Proteomes" id="UP000724148"/>
    </source>
</evidence>
<sequence length="112" mass="13460">MQTIPKKYFSKYRKPFIELPLLSEVQLNSYNWFFKKGLRELFNEISPLHDYTNKELSLEFLDYYLDELKYIEADAKDHNLSFEAALRVRAKLTNKRTGEIKEQEIYLGDFPL</sequence>
<dbReference type="EMBL" id="JACOZA010000010">
    <property type="protein sequence ID" value="MBI2096647.1"/>
    <property type="molecule type" value="Genomic_DNA"/>
</dbReference>
<proteinExistence type="predicted"/>
<organism evidence="1 2">
    <name type="scientific">Candidatus Sungiibacteriota bacterium</name>
    <dbReference type="NCBI Taxonomy" id="2750080"/>
    <lineage>
        <taxon>Bacteria</taxon>
        <taxon>Candidatus Sungiibacteriota</taxon>
    </lineage>
</organism>
<dbReference type="Gene3D" id="3.90.1100.10">
    <property type="match status" value="1"/>
</dbReference>
<evidence type="ECO:0000313" key="1">
    <source>
        <dbReference type="EMBL" id="MBI2096647.1"/>
    </source>
</evidence>
<keyword evidence="1" id="KW-0804">Transcription</keyword>
<protein>
    <submittedName>
        <fullName evidence="1">DNA-directed RNA polymerase subunit beta</fullName>
    </submittedName>
</protein>
<dbReference type="AlphaFoldDB" id="A0A931SD14"/>
<keyword evidence="1" id="KW-0240">DNA-directed RNA polymerase</keyword>
<accession>A0A931SD14</accession>
<feature type="non-terminal residue" evidence="1">
    <location>
        <position position="112"/>
    </location>
</feature>